<dbReference type="GO" id="GO:0016791">
    <property type="term" value="F:phosphatase activity"/>
    <property type="evidence" value="ECO:0007669"/>
    <property type="project" value="InterPro"/>
</dbReference>
<keyword evidence="4" id="KW-0378">Hydrolase</keyword>
<organism evidence="7 8">
    <name type="scientific">Pseudothauera rhizosphaerae</name>
    <dbReference type="NCBI Taxonomy" id="2565932"/>
    <lineage>
        <taxon>Bacteria</taxon>
        <taxon>Pseudomonadati</taxon>
        <taxon>Pseudomonadota</taxon>
        <taxon>Betaproteobacteria</taxon>
        <taxon>Rhodocyclales</taxon>
        <taxon>Zoogloeaceae</taxon>
        <taxon>Pseudothauera</taxon>
    </lineage>
</organism>
<evidence type="ECO:0000313" key="8">
    <source>
        <dbReference type="Proteomes" id="UP000307956"/>
    </source>
</evidence>
<dbReference type="RefSeq" id="WP_136386480.1">
    <property type="nucleotide sequence ID" value="NZ_SSOD01000018.1"/>
</dbReference>
<evidence type="ECO:0000313" key="7">
    <source>
        <dbReference type="EMBL" id="THF57275.1"/>
    </source>
</evidence>
<reference evidence="7 8" key="1">
    <citation type="submission" date="2019-04" db="EMBL/GenBank/DDBJ databases">
        <title>Azoarcus rhizosphaerae sp. nov. isolated from rhizosphere of Ficus religiosa.</title>
        <authorList>
            <person name="Lin S.-Y."/>
            <person name="Hameed A."/>
            <person name="Hsu Y.-H."/>
            <person name="Young C.-C."/>
        </authorList>
    </citation>
    <scope>NUCLEOTIDE SEQUENCE [LARGE SCALE GENOMIC DNA]</scope>
    <source>
        <strain evidence="7 8">CC-YHH848</strain>
    </source>
</reference>
<comment type="caution">
    <text evidence="7">The sequence shown here is derived from an EMBL/GenBank/DDBJ whole genome shotgun (WGS) entry which is preliminary data.</text>
</comment>
<comment type="subcellular location">
    <subcellularLocation>
        <location evidence="1">Secreted</location>
    </subcellularLocation>
</comment>
<keyword evidence="3" id="KW-0964">Secreted</keyword>
<dbReference type="AlphaFoldDB" id="A0A4S4ADW7"/>
<dbReference type="Pfam" id="PF05925">
    <property type="entry name" value="IpgD"/>
    <property type="match status" value="3"/>
</dbReference>
<keyword evidence="8" id="KW-1185">Reference proteome</keyword>
<dbReference type="OrthoDB" id="22047at2"/>
<evidence type="ECO:0000256" key="6">
    <source>
        <dbReference type="SAM" id="MobiDB-lite"/>
    </source>
</evidence>
<feature type="region of interest" description="Disordered" evidence="6">
    <location>
        <begin position="1"/>
        <end position="64"/>
    </location>
</feature>
<accession>A0A4S4ADW7</accession>
<evidence type="ECO:0000256" key="2">
    <source>
        <dbReference type="ARBA" id="ARBA00009007"/>
    </source>
</evidence>
<proteinExistence type="inferred from homology"/>
<keyword evidence="5" id="KW-0843">Virulence</keyword>
<dbReference type="EMBL" id="SSOD01000018">
    <property type="protein sequence ID" value="THF57275.1"/>
    <property type="molecule type" value="Genomic_DNA"/>
</dbReference>
<dbReference type="InterPro" id="IPR008108">
    <property type="entry name" value="IpgD/SopB"/>
</dbReference>
<feature type="compositionally biased region" description="Polar residues" evidence="6">
    <location>
        <begin position="11"/>
        <end position="21"/>
    </location>
</feature>
<protein>
    <submittedName>
        <fullName evidence="7">Uncharacterized protein</fullName>
    </submittedName>
</protein>
<dbReference type="GO" id="GO:0005576">
    <property type="term" value="C:extracellular region"/>
    <property type="evidence" value="ECO:0007669"/>
    <property type="project" value="UniProtKB-SubCell"/>
</dbReference>
<evidence type="ECO:0000256" key="4">
    <source>
        <dbReference type="ARBA" id="ARBA00022801"/>
    </source>
</evidence>
<gene>
    <name evidence="7" type="ORF">E6O51_18435</name>
</gene>
<comment type="similarity">
    <text evidence="2">Belongs to the phosphatase IpgD/SopB family.</text>
</comment>
<sequence>MPHLNIGTHRSLLQPTTLTPNKDTDLTTGDKRWKSLGPTPLGNHKVGLSTPQGAPGRIGGGDNGVRRLSELKLDSVPPGQIGGKRDQSVGQINKIINAIEVERGEDGKLSPRGEALREQLATISEAFDLLGAGPMVGDKLTAQMESLGETARDLKELLKPENLDKLPEGVRAQVKELAQSVLAQVEDRGTYLGHSVVDSPFSMSKMYESKAQFSEGAMRVIDKELERTDLTTGQRAKLEQARDEIFKARSEQMHGKARDHFGEMGDPKEVIGKKFTGGLGGLISGQTKALKEHVKDLVQGFGGHHRTPAETPKVDEQTIIEETLKAVFKEAGLSSKHVGHDFHQAMNDVLNNGQEWKPIVKEIQIQSGSETLLTYSETTPAGNFIESYQGKGFNSHSSTEYEHSVNLAQTRLVDGQGKVMFSGMRHGVISAFGIVPKEVAKMGDEELGRMIQDLLPKEHWVKEGERLQQLNDSLQNLGLGTVVEGEVSVGEPSLGETIREVRNNPELVDIMRAQANKNRAMETVQSTLLTDETLLRAALDGETVRLDILSISLLTPDHVRKGTNSNEQMMVKDQVKAWKDVSGIQTFQVRDPETGQMKEVKVDVRPIPCNYGVNEGAVKGKFGLSSSSSLGSSVMGWNNVAGLNGEAIGKLLGTDMDGLLRGEVPGGLIGEGIHKLEGEVANDRGYLRLVDPDGTNEQYAPIRARLSSNETKLAQARELVQQIVHIHQDESYKVAGKEPYKMPTRLAVLGDMFGVKVMWNCKSGKDRTGELDAEIKHFRLQMALTGQVPHYERTRSPSEITQFHEVVTHSGNFEMQRLNTGFAGFKLKGVDEVYEQFGGVNKHDEISQNYLGLSGYTAS</sequence>
<evidence type="ECO:0000256" key="5">
    <source>
        <dbReference type="ARBA" id="ARBA00023026"/>
    </source>
</evidence>
<evidence type="ECO:0000256" key="1">
    <source>
        <dbReference type="ARBA" id="ARBA00004613"/>
    </source>
</evidence>
<feature type="compositionally biased region" description="Basic and acidic residues" evidence="6">
    <location>
        <begin position="22"/>
        <end position="33"/>
    </location>
</feature>
<evidence type="ECO:0000256" key="3">
    <source>
        <dbReference type="ARBA" id="ARBA00022525"/>
    </source>
</evidence>
<dbReference type="Proteomes" id="UP000307956">
    <property type="component" value="Unassembled WGS sequence"/>
</dbReference>
<name>A0A4S4ADW7_9RHOO</name>